<evidence type="ECO:0000313" key="2">
    <source>
        <dbReference type="Proteomes" id="UP000878956"/>
    </source>
</evidence>
<dbReference type="AlphaFoldDB" id="A0AAN5VKA5"/>
<sequence>MLNEDVVKKLKNVPNNTNTEIEKVNTNIETAKTELNTKIDQLIAGGSNVASTQTITIDDWVEDAESGFKATVTHSLLTQRIVVNIIDATTKENVVTNFKIIDDNSIEIRSEVKVELNVYVINGNAETHFINATVDDNRVSEMTTYSSKKIHEEISKVAEQLAGINSNIISTVNNNLIPM</sequence>
<name>A0AAN5VKA5_CLODI</name>
<proteinExistence type="predicted"/>
<accession>A0AAN5VKA5</accession>
<dbReference type="Proteomes" id="UP000878956">
    <property type="component" value="Unassembled WGS sequence"/>
</dbReference>
<evidence type="ECO:0000313" key="1">
    <source>
        <dbReference type="EMBL" id="HBH1541596.1"/>
    </source>
</evidence>
<comment type="caution">
    <text evidence="1">The sequence shown here is derived from an EMBL/GenBank/DDBJ whole genome shotgun (WGS) entry which is preliminary data.</text>
</comment>
<reference evidence="1" key="2">
    <citation type="submission" date="2021-06" db="EMBL/GenBank/DDBJ databases">
        <authorList>
            <consortium name="NCBI Pathogen Detection Project"/>
        </authorList>
    </citation>
    <scope>NUCLEOTIDE SEQUENCE</scope>
    <source>
        <strain evidence="1">HN1000</strain>
    </source>
</reference>
<organism evidence="1 2">
    <name type="scientific">Clostridioides difficile</name>
    <name type="common">Peptoclostridium difficile</name>
    <dbReference type="NCBI Taxonomy" id="1496"/>
    <lineage>
        <taxon>Bacteria</taxon>
        <taxon>Bacillati</taxon>
        <taxon>Bacillota</taxon>
        <taxon>Clostridia</taxon>
        <taxon>Peptostreptococcales</taxon>
        <taxon>Peptostreptococcaceae</taxon>
        <taxon>Clostridioides</taxon>
    </lineage>
</organism>
<reference evidence="1" key="1">
    <citation type="journal article" date="2018" name="Genome Biol.">
        <title>SKESA: strategic k-mer extension for scrupulous assemblies.</title>
        <authorList>
            <person name="Souvorov A."/>
            <person name="Agarwala R."/>
            <person name="Lipman D.J."/>
        </authorList>
    </citation>
    <scope>NUCLEOTIDE SEQUENCE</scope>
    <source>
        <strain evidence="1">HN1000</strain>
    </source>
</reference>
<gene>
    <name evidence="1" type="ORF">KRM00_001058</name>
</gene>
<dbReference type="EMBL" id="DAEPXK010000008">
    <property type="protein sequence ID" value="HBH1541596.1"/>
    <property type="molecule type" value="Genomic_DNA"/>
</dbReference>
<protein>
    <submittedName>
        <fullName evidence="1">Uncharacterized protein</fullName>
    </submittedName>
</protein>
<dbReference type="RefSeq" id="WP_207011632.1">
    <property type="nucleotide sequence ID" value="NZ_JAFBLX010000011.1"/>
</dbReference>